<dbReference type="RefSeq" id="WP_353865212.1">
    <property type="nucleotide sequence ID" value="NZ_CP088295.1"/>
</dbReference>
<keyword evidence="6" id="KW-0969">Cilium</keyword>
<evidence type="ECO:0000256" key="4">
    <source>
        <dbReference type="ARBA" id="ARBA00022795"/>
    </source>
</evidence>
<dbReference type="NCBIfam" id="TIGR00208">
    <property type="entry name" value="fliS"/>
    <property type="match status" value="1"/>
</dbReference>
<dbReference type="InterPro" id="IPR036584">
    <property type="entry name" value="FliS_sf"/>
</dbReference>
<comment type="subcellular location">
    <subcellularLocation>
        <location evidence="1">Cytoplasm</location>
        <location evidence="1">Cytosol</location>
    </subcellularLocation>
</comment>
<dbReference type="SUPFAM" id="SSF101116">
    <property type="entry name" value="Flagellar export chaperone FliS"/>
    <property type="match status" value="1"/>
</dbReference>
<dbReference type="Pfam" id="PF02561">
    <property type="entry name" value="FliS"/>
    <property type="match status" value="1"/>
</dbReference>
<evidence type="ECO:0000313" key="7">
    <source>
        <dbReference type="Proteomes" id="UP001058860"/>
    </source>
</evidence>
<evidence type="ECO:0000256" key="1">
    <source>
        <dbReference type="ARBA" id="ARBA00004514"/>
    </source>
</evidence>
<keyword evidence="7" id="KW-1185">Reference proteome</keyword>
<keyword evidence="3" id="KW-0963">Cytoplasm</keyword>
<keyword evidence="6" id="KW-0282">Flagellum</keyword>
<reference evidence="7" key="1">
    <citation type="submission" date="2021-11" db="EMBL/GenBank/DDBJ databases">
        <title>Cultivation dependent microbiological survey of springs from the worlds oldest radium mine currently devoted to the extraction of radon-saturated water.</title>
        <authorList>
            <person name="Kapinusova G."/>
            <person name="Smrhova T."/>
            <person name="Strejcek M."/>
            <person name="Suman J."/>
            <person name="Jani K."/>
            <person name="Pajer P."/>
            <person name="Uhlik O."/>
        </authorList>
    </citation>
    <scope>NUCLEOTIDE SEQUENCE [LARGE SCALE GENOMIC DNA]</scope>
    <source>
        <strain evidence="7">J379</strain>
    </source>
</reference>
<accession>A0ABY5PK59</accession>
<evidence type="ECO:0000256" key="5">
    <source>
        <dbReference type="ARBA" id="ARBA00023186"/>
    </source>
</evidence>
<dbReference type="Proteomes" id="UP001058860">
    <property type="component" value="Chromosome"/>
</dbReference>
<organism evidence="6 7">
    <name type="scientific">Svornostia abyssi</name>
    <dbReference type="NCBI Taxonomy" id="2898438"/>
    <lineage>
        <taxon>Bacteria</taxon>
        <taxon>Bacillati</taxon>
        <taxon>Actinomycetota</taxon>
        <taxon>Thermoleophilia</taxon>
        <taxon>Solirubrobacterales</taxon>
        <taxon>Baekduiaceae</taxon>
        <taxon>Svornostia</taxon>
    </lineage>
</organism>
<dbReference type="PANTHER" id="PTHR34773">
    <property type="entry name" value="FLAGELLAR SECRETION CHAPERONE FLIS"/>
    <property type="match status" value="1"/>
</dbReference>
<dbReference type="CDD" id="cd16098">
    <property type="entry name" value="FliS"/>
    <property type="match status" value="1"/>
</dbReference>
<proteinExistence type="inferred from homology"/>
<dbReference type="Gene3D" id="1.20.120.340">
    <property type="entry name" value="Flagellar protein FliS"/>
    <property type="match status" value="1"/>
</dbReference>
<keyword evidence="5" id="KW-0143">Chaperone</keyword>
<comment type="similarity">
    <text evidence="2">Belongs to the FliS family.</text>
</comment>
<protein>
    <submittedName>
        <fullName evidence="6">Flagellar export chaperone FliS</fullName>
    </submittedName>
</protein>
<keyword evidence="4" id="KW-1005">Bacterial flagellum biogenesis</keyword>
<keyword evidence="6" id="KW-0966">Cell projection</keyword>
<gene>
    <name evidence="6" type="primary">fliS</name>
    <name evidence="6" type="ORF">LRS13_04160</name>
</gene>
<evidence type="ECO:0000256" key="3">
    <source>
        <dbReference type="ARBA" id="ARBA00022490"/>
    </source>
</evidence>
<name>A0ABY5PK59_9ACTN</name>
<evidence type="ECO:0000313" key="6">
    <source>
        <dbReference type="EMBL" id="UUY04732.1"/>
    </source>
</evidence>
<dbReference type="PANTHER" id="PTHR34773:SF1">
    <property type="entry name" value="FLAGELLAR SECRETION CHAPERONE FLIS"/>
    <property type="match status" value="1"/>
</dbReference>
<dbReference type="PIRSF" id="PIRSF039090">
    <property type="entry name" value="Flis"/>
    <property type="match status" value="1"/>
</dbReference>
<dbReference type="InterPro" id="IPR003713">
    <property type="entry name" value="FliS"/>
</dbReference>
<sequence>MNPYATPQAYRQNSVLTASPGQLVVMLYDGAIRFLRQAELAMEEGAVAHTNDRMQRAEAILDELLATLNMDAGEISGRLQAIYTFCRSELIAARLERSPKKIKQVIGLLSDLREAWAEIAQAGN</sequence>
<evidence type="ECO:0000256" key="2">
    <source>
        <dbReference type="ARBA" id="ARBA00008787"/>
    </source>
</evidence>
<dbReference type="EMBL" id="CP088295">
    <property type="protein sequence ID" value="UUY04732.1"/>
    <property type="molecule type" value="Genomic_DNA"/>
</dbReference>